<evidence type="ECO:0000313" key="2">
    <source>
        <dbReference type="EMBL" id="AWL03527.1"/>
    </source>
</evidence>
<gene>
    <name evidence="2" type="ORF">DIR46_03060</name>
</gene>
<dbReference type="AlphaFoldDB" id="A0A2S2DDW0"/>
<proteinExistence type="predicted"/>
<dbReference type="InterPro" id="IPR006135">
    <property type="entry name" value="T3SS_substrate_exporter"/>
</dbReference>
<keyword evidence="3" id="KW-1185">Reference proteome</keyword>
<accession>A0A2S2DDW0</accession>
<dbReference type="Proteomes" id="UP000245820">
    <property type="component" value="Chromosome"/>
</dbReference>
<evidence type="ECO:0000256" key="1">
    <source>
        <dbReference type="SAM" id="MobiDB-lite"/>
    </source>
</evidence>
<dbReference type="GO" id="GO:0009306">
    <property type="term" value="P:protein secretion"/>
    <property type="evidence" value="ECO:0007669"/>
    <property type="project" value="InterPro"/>
</dbReference>
<evidence type="ECO:0000313" key="3">
    <source>
        <dbReference type="Proteomes" id="UP000245820"/>
    </source>
</evidence>
<reference evidence="2 3" key="1">
    <citation type="submission" date="2018-05" db="EMBL/GenBank/DDBJ databases">
        <title>Complete genome sequence of Massilia oculi sp. nov. CCUG 43427T (=DSM 26321T), the type strain of M. oculi, and comparison with genome sequences of other Massilia strains.</title>
        <authorList>
            <person name="Zhu B."/>
        </authorList>
    </citation>
    <scope>NUCLEOTIDE SEQUENCE [LARGE SCALE GENOMIC DNA]</scope>
    <source>
        <strain evidence="2 3">CCUG 43427</strain>
    </source>
</reference>
<organism evidence="2 3">
    <name type="scientific">Massilia oculi</name>
    <dbReference type="NCBI Taxonomy" id="945844"/>
    <lineage>
        <taxon>Bacteria</taxon>
        <taxon>Pseudomonadati</taxon>
        <taxon>Pseudomonadota</taxon>
        <taxon>Betaproteobacteria</taxon>
        <taxon>Burkholderiales</taxon>
        <taxon>Oxalobacteraceae</taxon>
        <taxon>Telluria group</taxon>
        <taxon>Massilia</taxon>
    </lineage>
</organism>
<dbReference type="Pfam" id="PF01312">
    <property type="entry name" value="Bac_export_2"/>
    <property type="match status" value="1"/>
</dbReference>
<sequence>MSEKTEKPTEKSLQDAREKGTVAVSRDLARVMPLALLGELAFAFEGRAGRPSRD</sequence>
<dbReference type="EMBL" id="CP029343">
    <property type="protein sequence ID" value="AWL03527.1"/>
    <property type="molecule type" value="Genomic_DNA"/>
</dbReference>
<dbReference type="KEGG" id="mtim:DIR46_03060"/>
<name>A0A2S2DDW0_9BURK</name>
<feature type="region of interest" description="Disordered" evidence="1">
    <location>
        <begin position="1"/>
        <end position="20"/>
    </location>
</feature>
<protein>
    <submittedName>
        <fullName evidence="2">Uncharacterized protein</fullName>
    </submittedName>
</protein>
<dbReference type="RefSeq" id="WP_109343930.1">
    <property type="nucleotide sequence ID" value="NZ_CP029343.1"/>
</dbReference>
<dbReference type="GO" id="GO:0016020">
    <property type="term" value="C:membrane"/>
    <property type="evidence" value="ECO:0007669"/>
    <property type="project" value="InterPro"/>
</dbReference>